<sequence length="295" mass="32321">MHVSSRARGFTLVELLVVIAIIGVLIALLLPAVQQAREAARRMQCTNQLKQLGIATHNFHDTYRKFPYAYQEQNLNGVMNRGTLFYYILPYIEQTALYDQSQLDSYANNRITNGLGNKAARGQIVEAYICPSDSTSSNHTHSADWTYGSFEMNYNVFVGKASTSDATQNATQQNLANVTDGTSNTLMFAESLQKCGSEGTIWSHGVWNVKWMPMFGGGKDRPSGTGQLEYGITSVPQTVKRQTGCNSLRTTASGHPGGVNVALVDASVHFIPATIDGTVWWNLALHNDGNVVGDY</sequence>
<dbReference type="EMBL" id="PUIA01000042">
    <property type="protein sequence ID" value="PQO29256.1"/>
    <property type="molecule type" value="Genomic_DNA"/>
</dbReference>
<dbReference type="SUPFAM" id="SSF54523">
    <property type="entry name" value="Pili subunits"/>
    <property type="match status" value="1"/>
</dbReference>
<reference evidence="3 4" key="1">
    <citation type="submission" date="2018-02" db="EMBL/GenBank/DDBJ databases">
        <title>Comparative genomes isolates from brazilian mangrove.</title>
        <authorList>
            <person name="Araujo J.E."/>
            <person name="Taketani R.G."/>
            <person name="Silva M.C.P."/>
            <person name="Loureco M.V."/>
            <person name="Andreote F.D."/>
        </authorList>
    </citation>
    <scope>NUCLEOTIDE SEQUENCE [LARGE SCALE GENOMIC DNA]</scope>
    <source>
        <strain evidence="3 4">HEX-2 MGV</strain>
    </source>
</reference>
<feature type="transmembrane region" description="Helical" evidence="1">
    <location>
        <begin position="12"/>
        <end position="33"/>
    </location>
</feature>
<proteinExistence type="predicted"/>
<comment type="caution">
    <text evidence="3">The sequence shown here is derived from an EMBL/GenBank/DDBJ whole genome shotgun (WGS) entry which is preliminary data.</text>
</comment>
<keyword evidence="1" id="KW-1133">Transmembrane helix</keyword>
<dbReference type="InterPro" id="IPR027558">
    <property type="entry name" value="Pre_pil_HX9DG_C"/>
</dbReference>
<dbReference type="InterPro" id="IPR045584">
    <property type="entry name" value="Pilin-like"/>
</dbReference>
<dbReference type="InterPro" id="IPR011453">
    <property type="entry name" value="DUF1559"/>
</dbReference>
<dbReference type="NCBIfam" id="TIGR02532">
    <property type="entry name" value="IV_pilin_GFxxxE"/>
    <property type="match status" value="1"/>
</dbReference>
<dbReference type="PANTHER" id="PTHR30093:SF2">
    <property type="entry name" value="TYPE II SECRETION SYSTEM PROTEIN H"/>
    <property type="match status" value="1"/>
</dbReference>
<keyword evidence="1" id="KW-0812">Transmembrane</keyword>
<dbReference type="AlphaFoldDB" id="A0A2S8FAQ9"/>
<evidence type="ECO:0000256" key="1">
    <source>
        <dbReference type="SAM" id="Phobius"/>
    </source>
</evidence>
<dbReference type="Proteomes" id="UP000240009">
    <property type="component" value="Unassembled WGS sequence"/>
</dbReference>
<dbReference type="NCBIfam" id="TIGR04294">
    <property type="entry name" value="pre_pil_HX9DG"/>
    <property type="match status" value="1"/>
</dbReference>
<dbReference type="OrthoDB" id="284565at2"/>
<dbReference type="Pfam" id="PF07963">
    <property type="entry name" value="N_methyl"/>
    <property type="match status" value="1"/>
</dbReference>
<dbReference type="Gene3D" id="3.30.700.10">
    <property type="entry name" value="Glycoprotein, Type 4 Pilin"/>
    <property type="match status" value="1"/>
</dbReference>
<protein>
    <submittedName>
        <fullName evidence="3">Prepilin-type cleavage/methylation domain-containing protein</fullName>
    </submittedName>
</protein>
<dbReference type="InterPro" id="IPR012902">
    <property type="entry name" value="N_methyl_site"/>
</dbReference>
<evidence type="ECO:0000313" key="4">
    <source>
        <dbReference type="Proteomes" id="UP000240009"/>
    </source>
</evidence>
<dbReference type="PROSITE" id="PS00409">
    <property type="entry name" value="PROKAR_NTER_METHYL"/>
    <property type="match status" value="1"/>
</dbReference>
<evidence type="ECO:0000313" key="3">
    <source>
        <dbReference type="EMBL" id="PQO29256.1"/>
    </source>
</evidence>
<accession>A0A2S8FAQ9</accession>
<dbReference type="PANTHER" id="PTHR30093">
    <property type="entry name" value="GENERAL SECRETION PATHWAY PROTEIN G"/>
    <property type="match status" value="1"/>
</dbReference>
<gene>
    <name evidence="3" type="ORF">C5Y96_15715</name>
</gene>
<dbReference type="RefSeq" id="WP_105355343.1">
    <property type="nucleotide sequence ID" value="NZ_PUIA01000042.1"/>
</dbReference>
<organism evidence="3 4">
    <name type="scientific">Blastopirellula marina</name>
    <dbReference type="NCBI Taxonomy" id="124"/>
    <lineage>
        <taxon>Bacteria</taxon>
        <taxon>Pseudomonadati</taxon>
        <taxon>Planctomycetota</taxon>
        <taxon>Planctomycetia</taxon>
        <taxon>Pirellulales</taxon>
        <taxon>Pirellulaceae</taxon>
        <taxon>Blastopirellula</taxon>
    </lineage>
</organism>
<keyword evidence="1" id="KW-0472">Membrane</keyword>
<name>A0A2S8FAQ9_9BACT</name>
<dbReference type="Pfam" id="PF07596">
    <property type="entry name" value="SBP_bac_10"/>
    <property type="match status" value="1"/>
</dbReference>
<evidence type="ECO:0000259" key="2">
    <source>
        <dbReference type="Pfam" id="PF07596"/>
    </source>
</evidence>
<feature type="domain" description="DUF1559" evidence="2">
    <location>
        <begin position="34"/>
        <end position="276"/>
    </location>
</feature>